<evidence type="ECO:0000256" key="1">
    <source>
        <dbReference type="SAM" id="Phobius"/>
    </source>
</evidence>
<feature type="transmembrane region" description="Helical" evidence="1">
    <location>
        <begin position="30"/>
        <end position="47"/>
    </location>
</feature>
<reference evidence="2" key="1">
    <citation type="submission" date="2022-12" db="EMBL/GenBank/DDBJ databases">
        <authorList>
            <person name="Wang J."/>
        </authorList>
    </citation>
    <scope>NUCLEOTIDE SEQUENCE</scope>
    <source>
        <strain evidence="2">HY-45-18</strain>
    </source>
</reference>
<comment type="caution">
    <text evidence="2">The sequence shown here is derived from an EMBL/GenBank/DDBJ whole genome shotgun (WGS) entry which is preliminary data.</text>
</comment>
<accession>A0ABT4D1Q9</accession>
<organism evidence="2 3">
    <name type="scientific">Clostridium aestuarii</name>
    <dbReference type="NCBI Taxonomy" id="338193"/>
    <lineage>
        <taxon>Bacteria</taxon>
        <taxon>Bacillati</taxon>
        <taxon>Bacillota</taxon>
        <taxon>Clostridia</taxon>
        <taxon>Eubacteriales</taxon>
        <taxon>Clostridiaceae</taxon>
        <taxon>Clostridium</taxon>
    </lineage>
</organism>
<keyword evidence="1" id="KW-1133">Transmembrane helix</keyword>
<sequence length="48" mass="5264">MKTLIFSLITLVGILLIYIGCKKNNNISKVIGVIFLIPMILVVIGSFV</sequence>
<keyword evidence="3" id="KW-1185">Reference proteome</keyword>
<dbReference type="RefSeq" id="WP_268040362.1">
    <property type="nucleotide sequence ID" value="NZ_JAPQER010000002.1"/>
</dbReference>
<name>A0ABT4D1Q9_9CLOT</name>
<keyword evidence="1" id="KW-0472">Membrane</keyword>
<protein>
    <recommendedName>
        <fullName evidence="4">Exosortase</fullName>
    </recommendedName>
</protein>
<dbReference type="Proteomes" id="UP001078443">
    <property type="component" value="Unassembled WGS sequence"/>
</dbReference>
<proteinExistence type="predicted"/>
<evidence type="ECO:0000313" key="2">
    <source>
        <dbReference type="EMBL" id="MCY6484090.1"/>
    </source>
</evidence>
<dbReference type="EMBL" id="JAPQER010000002">
    <property type="protein sequence ID" value="MCY6484090.1"/>
    <property type="molecule type" value="Genomic_DNA"/>
</dbReference>
<keyword evidence="1" id="KW-0812">Transmembrane</keyword>
<evidence type="ECO:0000313" key="3">
    <source>
        <dbReference type="Proteomes" id="UP001078443"/>
    </source>
</evidence>
<evidence type="ECO:0008006" key="4">
    <source>
        <dbReference type="Google" id="ProtNLM"/>
    </source>
</evidence>
<feature type="transmembrane region" description="Helical" evidence="1">
    <location>
        <begin position="6"/>
        <end position="21"/>
    </location>
</feature>
<gene>
    <name evidence="2" type="ORF">OW763_06955</name>
</gene>